<organism evidence="1 2">
    <name type="scientific">Pontibacter saemangeumensis</name>
    <dbReference type="NCBI Taxonomy" id="1084525"/>
    <lineage>
        <taxon>Bacteria</taxon>
        <taxon>Pseudomonadati</taxon>
        <taxon>Bacteroidota</taxon>
        <taxon>Cytophagia</taxon>
        <taxon>Cytophagales</taxon>
        <taxon>Hymenobacteraceae</taxon>
        <taxon>Pontibacter</taxon>
    </lineage>
</organism>
<reference evidence="2" key="1">
    <citation type="journal article" date="2019" name="Int. J. Syst. Evol. Microbiol.">
        <title>The Global Catalogue of Microorganisms (GCM) 10K type strain sequencing project: providing services to taxonomists for standard genome sequencing and annotation.</title>
        <authorList>
            <consortium name="The Broad Institute Genomics Platform"/>
            <consortium name="The Broad Institute Genome Sequencing Center for Infectious Disease"/>
            <person name="Wu L."/>
            <person name="Ma J."/>
        </authorList>
    </citation>
    <scope>NUCLEOTIDE SEQUENCE [LARGE SCALE GENOMIC DNA]</scope>
    <source>
        <strain evidence="2">JCM 17926</strain>
    </source>
</reference>
<sequence length="134" mass="14805">MIISSEVIVINYAPATDILSAGLPDIRQFALEEVRHCLGLIVESVRQYEVRNLLLDASKSVVEVGEEAHRTLLIDFCLELQGSPLERVARVATPDPGREERSARLSAELIQELEPALAFGSFATEEEAMAWLLS</sequence>
<dbReference type="EMBL" id="BAABHC010000035">
    <property type="protein sequence ID" value="GAA4443466.1"/>
    <property type="molecule type" value="Genomic_DNA"/>
</dbReference>
<evidence type="ECO:0000313" key="2">
    <source>
        <dbReference type="Proteomes" id="UP001500552"/>
    </source>
</evidence>
<gene>
    <name evidence="1" type="ORF">GCM10023188_44280</name>
</gene>
<keyword evidence="2" id="KW-1185">Reference proteome</keyword>
<name>A0ABP8M2Q5_9BACT</name>
<dbReference type="Proteomes" id="UP001500552">
    <property type="component" value="Unassembled WGS sequence"/>
</dbReference>
<comment type="caution">
    <text evidence="1">The sequence shown here is derived from an EMBL/GenBank/DDBJ whole genome shotgun (WGS) entry which is preliminary data.</text>
</comment>
<evidence type="ECO:0008006" key="3">
    <source>
        <dbReference type="Google" id="ProtNLM"/>
    </source>
</evidence>
<protein>
    <recommendedName>
        <fullName evidence="3">SpoIIAA-like</fullName>
    </recommendedName>
</protein>
<evidence type="ECO:0000313" key="1">
    <source>
        <dbReference type="EMBL" id="GAA4443466.1"/>
    </source>
</evidence>
<proteinExistence type="predicted"/>
<accession>A0ABP8M2Q5</accession>